<organism evidence="3 4">
    <name type="scientific">Candidatus Dojkabacteria bacterium</name>
    <dbReference type="NCBI Taxonomy" id="2099670"/>
    <lineage>
        <taxon>Bacteria</taxon>
        <taxon>Candidatus Dojkabacteria</taxon>
    </lineage>
</organism>
<dbReference type="Gene3D" id="2.40.50.460">
    <property type="match status" value="1"/>
</dbReference>
<accession>A0A955L3X4</accession>
<sequence>GHSNKKPLFYTKDLKVSEYSVISGKTGDHLKLFLRSGNLGFEAIGFGLGKEKIEVNDKISVAFYAERNNWNGNSKFQLVIKDFKN</sequence>
<evidence type="ECO:0000313" key="3">
    <source>
        <dbReference type="EMBL" id="MCA9382552.1"/>
    </source>
</evidence>
<dbReference type="PANTHER" id="PTHR30255:SF2">
    <property type="entry name" value="SINGLE-STRANDED-DNA-SPECIFIC EXONUCLEASE RECJ"/>
    <property type="match status" value="1"/>
</dbReference>
<comment type="caution">
    <text evidence="3">The sequence shown here is derived from an EMBL/GenBank/DDBJ whole genome shotgun (WGS) entry which is preliminary data.</text>
</comment>
<dbReference type="AlphaFoldDB" id="A0A955L3X4"/>
<dbReference type="Proteomes" id="UP000782843">
    <property type="component" value="Unassembled WGS sequence"/>
</dbReference>
<name>A0A955L3X4_9BACT</name>
<evidence type="ECO:0000259" key="2">
    <source>
        <dbReference type="Pfam" id="PF17768"/>
    </source>
</evidence>
<dbReference type="EMBL" id="JAGQLG010000163">
    <property type="protein sequence ID" value="MCA9382552.1"/>
    <property type="molecule type" value="Genomic_DNA"/>
</dbReference>
<evidence type="ECO:0000313" key="4">
    <source>
        <dbReference type="Proteomes" id="UP000782843"/>
    </source>
</evidence>
<proteinExistence type="predicted"/>
<gene>
    <name evidence="3" type="ORF">KC660_04055</name>
</gene>
<dbReference type="InterPro" id="IPR041122">
    <property type="entry name" value="RecJ_OB"/>
</dbReference>
<dbReference type="GO" id="GO:0016787">
    <property type="term" value="F:hydrolase activity"/>
    <property type="evidence" value="ECO:0007669"/>
    <property type="project" value="UniProtKB-KW"/>
</dbReference>
<feature type="non-terminal residue" evidence="3">
    <location>
        <position position="1"/>
    </location>
</feature>
<protein>
    <recommendedName>
        <fullName evidence="2">RecJ OB domain-containing protein</fullName>
    </recommendedName>
</protein>
<dbReference type="PANTHER" id="PTHR30255">
    <property type="entry name" value="SINGLE-STRANDED-DNA-SPECIFIC EXONUCLEASE RECJ"/>
    <property type="match status" value="1"/>
</dbReference>
<reference evidence="3" key="2">
    <citation type="journal article" date="2021" name="Microbiome">
        <title>Successional dynamics and alternative stable states in a saline activated sludge microbial community over 9 years.</title>
        <authorList>
            <person name="Wang Y."/>
            <person name="Ye J."/>
            <person name="Ju F."/>
            <person name="Liu L."/>
            <person name="Boyd J.A."/>
            <person name="Deng Y."/>
            <person name="Parks D.H."/>
            <person name="Jiang X."/>
            <person name="Yin X."/>
            <person name="Woodcroft B.J."/>
            <person name="Tyson G.W."/>
            <person name="Hugenholtz P."/>
            <person name="Polz M.F."/>
            <person name="Zhang T."/>
        </authorList>
    </citation>
    <scope>NUCLEOTIDE SEQUENCE</scope>
    <source>
        <strain evidence="3">HKST-UBA10</strain>
    </source>
</reference>
<feature type="domain" description="RecJ OB" evidence="2">
    <location>
        <begin position="1"/>
        <end position="82"/>
    </location>
</feature>
<keyword evidence="1" id="KW-0378">Hydrolase</keyword>
<dbReference type="InterPro" id="IPR051673">
    <property type="entry name" value="SSDNA_exonuclease_RecJ"/>
</dbReference>
<evidence type="ECO:0000256" key="1">
    <source>
        <dbReference type="ARBA" id="ARBA00022801"/>
    </source>
</evidence>
<reference evidence="3" key="1">
    <citation type="submission" date="2020-04" db="EMBL/GenBank/DDBJ databases">
        <authorList>
            <person name="Zhang T."/>
        </authorList>
    </citation>
    <scope>NUCLEOTIDE SEQUENCE</scope>
    <source>
        <strain evidence="3">HKST-UBA10</strain>
    </source>
</reference>
<dbReference type="Pfam" id="PF17768">
    <property type="entry name" value="RecJ_OB"/>
    <property type="match status" value="1"/>
</dbReference>